<dbReference type="Pfam" id="PF13086">
    <property type="entry name" value="AAA_11"/>
    <property type="match status" value="2"/>
</dbReference>
<dbReference type="Proteomes" id="UP000054304">
    <property type="component" value="Unassembled WGS sequence"/>
</dbReference>
<evidence type="ECO:0000256" key="5">
    <source>
        <dbReference type="ARBA" id="ARBA00022840"/>
    </source>
</evidence>
<dbReference type="GO" id="GO:0003678">
    <property type="term" value="F:DNA helicase activity"/>
    <property type="evidence" value="ECO:0007669"/>
    <property type="project" value="UniProtKB-ARBA"/>
</dbReference>
<protein>
    <submittedName>
        <fullName evidence="9">LALA0S08e00958g1_1</fullName>
    </submittedName>
</protein>
<keyword evidence="3" id="KW-0378">Hydrolase</keyword>
<evidence type="ECO:0000259" key="8">
    <source>
        <dbReference type="Pfam" id="PF13087"/>
    </source>
</evidence>
<keyword evidence="5" id="KW-0067">ATP-binding</keyword>
<dbReference type="InterPro" id="IPR027417">
    <property type="entry name" value="P-loop_NTPase"/>
</dbReference>
<dbReference type="InterPro" id="IPR047187">
    <property type="entry name" value="SF1_C_Upf1"/>
</dbReference>
<evidence type="ECO:0000256" key="4">
    <source>
        <dbReference type="ARBA" id="ARBA00022806"/>
    </source>
</evidence>
<keyword evidence="10" id="KW-1185">Reference proteome</keyword>
<dbReference type="InterPro" id="IPR041677">
    <property type="entry name" value="DNA2/NAM7_AAA_11"/>
</dbReference>
<keyword evidence="2" id="KW-0547">Nucleotide-binding</keyword>
<evidence type="ECO:0000259" key="7">
    <source>
        <dbReference type="Pfam" id="PF13086"/>
    </source>
</evidence>
<keyword evidence="4" id="KW-0347">Helicase</keyword>
<reference evidence="9 10" key="1">
    <citation type="submission" date="2014-12" db="EMBL/GenBank/DDBJ databases">
        <authorList>
            <person name="Neuveglise Cecile"/>
        </authorList>
    </citation>
    <scope>NUCLEOTIDE SEQUENCE [LARGE SCALE GENOMIC DNA]</scope>
    <source>
        <strain evidence="9 10">CBS 12615</strain>
    </source>
</reference>
<dbReference type="GO" id="GO:0005694">
    <property type="term" value="C:chromosome"/>
    <property type="evidence" value="ECO:0007669"/>
    <property type="project" value="UniProtKB-ARBA"/>
</dbReference>
<evidence type="ECO:0000313" key="9">
    <source>
        <dbReference type="EMBL" id="CEP63374.1"/>
    </source>
</evidence>
<proteinExistence type="inferred from homology"/>
<sequence length="829" mass="92251">MSDGNYYREREERDPVVTFPEYPELNNLLANSSWLTASGTAESLELQIERLAVDSLNALGVRNDAYVVDCGPSVASSGKSGQNTSSRTLYDPSISEVCVDNIATLQGKYKGCTGQQDAELVDLIEVMKITATAENRSKQTGKKTQEEKRASKKEHKKEGDSLLKLSHIGLSKQTKSPPVASGEPRSALKTFPSLDSHRRHLLAEMAEALHQEVQPMTDFQISSLADSKGRACEVKISRNSEELKHPNFLLRPPFAPFSSGQSFLLSSKSGQGRWFLYVMSMDNSKERFELCLKLHNFNQASLPIDWQKAKIEILPIDGQETRMLGALERIERSQFLGVALGRIPPNVASDYSNENLNISERLNDSQHRAVSSALKEKVTLVRGPPGTGKTAVIADIVKELLERNEGWPILCVAESNIAVDNLYERLSGICNGPSLLRVTSTAKEPSYPPDDSLGGACLHNIMFPLLPPNLQNVKKLLQERKYEAIAADDYHKLLEAQAKLKFKILSKAKVVLTTNIASGCLVYEGTYEFETVIMDECTQATELSSLVPISLPHVEKLVFLGDEKQLSCFSRNGLKQVSLFEKLLADKNCNPVMLHTQYRMHPLISEFPARTFYHGSLKDGISSEDREWPTPLPVISFHHLENAKETVVSIGTDRQSRHTYRNLGEAEIVLKIVQDLISTKGVLPGQIGVITTYSAQRDLIMKMAMDLFQPEQKRSSTLRKMMNESGEGGIEPQAITNSVNGMVIATVDSYQGHENDFIILSCVRSNNYGAIGFIADKRRLNVALTRARYGLFIVGNKRTLTLKGALWRKLIDHFESRGALTYGYKNLNE</sequence>
<dbReference type="RefSeq" id="XP_022629591.1">
    <property type="nucleotide sequence ID" value="XM_022770964.1"/>
</dbReference>
<dbReference type="Gene3D" id="3.40.50.300">
    <property type="entry name" value="P-loop containing nucleotide triphosphate hydrolases"/>
    <property type="match status" value="2"/>
</dbReference>
<feature type="region of interest" description="Disordered" evidence="6">
    <location>
        <begin position="135"/>
        <end position="190"/>
    </location>
</feature>
<dbReference type="GO" id="GO:0000184">
    <property type="term" value="P:nuclear-transcribed mRNA catabolic process, nonsense-mediated decay"/>
    <property type="evidence" value="ECO:0007669"/>
    <property type="project" value="TreeGrafter"/>
</dbReference>
<dbReference type="FunFam" id="3.40.50.300:FF:000326">
    <property type="entry name" value="P-loop containing nucleoside triphosphate hydrolase"/>
    <property type="match status" value="1"/>
</dbReference>
<dbReference type="AlphaFoldDB" id="A0A0C7MZX1"/>
<feature type="domain" description="DNA2/NAM7 helicase helicase" evidence="7">
    <location>
        <begin position="477"/>
        <end position="567"/>
    </location>
</feature>
<evidence type="ECO:0000256" key="6">
    <source>
        <dbReference type="SAM" id="MobiDB-lite"/>
    </source>
</evidence>
<dbReference type="GO" id="GO:0003724">
    <property type="term" value="F:RNA helicase activity"/>
    <property type="evidence" value="ECO:0007669"/>
    <property type="project" value="TreeGrafter"/>
</dbReference>
<evidence type="ECO:0000313" key="10">
    <source>
        <dbReference type="Proteomes" id="UP000054304"/>
    </source>
</evidence>
<dbReference type="HOGENOM" id="CLU_341959_0_0_1"/>
<dbReference type="SUPFAM" id="SSF52540">
    <property type="entry name" value="P-loop containing nucleoside triphosphate hydrolases"/>
    <property type="match status" value="1"/>
</dbReference>
<dbReference type="CDD" id="cd18808">
    <property type="entry name" value="SF1_C_Upf1"/>
    <property type="match status" value="1"/>
</dbReference>
<comment type="similarity">
    <text evidence="1">Belongs to the DNA2/NAM7 helicase family.</text>
</comment>
<feature type="domain" description="DNA2/NAM7 helicase helicase" evidence="7">
    <location>
        <begin position="362"/>
        <end position="442"/>
    </location>
</feature>
<dbReference type="InterPro" id="IPR041679">
    <property type="entry name" value="DNA2/NAM7-like_C"/>
</dbReference>
<organism evidence="9 10">
    <name type="scientific">Lachancea lanzarotensis</name>
    <dbReference type="NCBI Taxonomy" id="1245769"/>
    <lineage>
        <taxon>Eukaryota</taxon>
        <taxon>Fungi</taxon>
        <taxon>Dikarya</taxon>
        <taxon>Ascomycota</taxon>
        <taxon>Saccharomycotina</taxon>
        <taxon>Saccharomycetes</taxon>
        <taxon>Saccharomycetales</taxon>
        <taxon>Saccharomycetaceae</taxon>
        <taxon>Lachancea</taxon>
    </lineage>
</organism>
<dbReference type="OrthoDB" id="6513042at2759"/>
<dbReference type="EMBL" id="LN736367">
    <property type="protein sequence ID" value="CEP63374.1"/>
    <property type="molecule type" value="Genomic_DNA"/>
</dbReference>
<evidence type="ECO:0000256" key="1">
    <source>
        <dbReference type="ARBA" id="ARBA00007913"/>
    </source>
</evidence>
<dbReference type="GeneID" id="34686875"/>
<dbReference type="GO" id="GO:0016787">
    <property type="term" value="F:hydrolase activity"/>
    <property type="evidence" value="ECO:0007669"/>
    <property type="project" value="UniProtKB-KW"/>
</dbReference>
<dbReference type="Pfam" id="PF13087">
    <property type="entry name" value="AAA_12"/>
    <property type="match status" value="1"/>
</dbReference>
<dbReference type="InterPro" id="IPR045055">
    <property type="entry name" value="DNA2/NAM7-like"/>
</dbReference>
<dbReference type="GO" id="GO:0005737">
    <property type="term" value="C:cytoplasm"/>
    <property type="evidence" value="ECO:0007669"/>
    <property type="project" value="TreeGrafter"/>
</dbReference>
<accession>A0A0C7MZX1</accession>
<feature type="domain" description="DNA2/NAM7 helicase-like C-terminal" evidence="8">
    <location>
        <begin position="576"/>
        <end position="797"/>
    </location>
</feature>
<evidence type="ECO:0000256" key="2">
    <source>
        <dbReference type="ARBA" id="ARBA00022741"/>
    </source>
</evidence>
<dbReference type="STRING" id="1245769.A0A0C7MZX1"/>
<dbReference type="GO" id="GO:0005524">
    <property type="term" value="F:ATP binding"/>
    <property type="evidence" value="ECO:0007669"/>
    <property type="project" value="UniProtKB-KW"/>
</dbReference>
<dbReference type="PANTHER" id="PTHR10887:SF317">
    <property type="entry name" value="ATP-DEPENDENT RNA HELICASE ECM32-RELATED"/>
    <property type="match status" value="1"/>
</dbReference>
<gene>
    <name evidence="9" type="ORF">LALA0_S08e00958g</name>
</gene>
<dbReference type="PANTHER" id="PTHR10887">
    <property type="entry name" value="DNA2/NAM7 HELICASE FAMILY"/>
    <property type="match status" value="1"/>
</dbReference>
<evidence type="ECO:0000256" key="3">
    <source>
        <dbReference type="ARBA" id="ARBA00022801"/>
    </source>
</evidence>
<name>A0A0C7MZX1_9SACH</name>